<dbReference type="Pfam" id="PF12682">
    <property type="entry name" value="Flavodoxin_4"/>
    <property type="match status" value="1"/>
</dbReference>
<feature type="signal peptide" evidence="2">
    <location>
        <begin position="1"/>
        <end position="23"/>
    </location>
</feature>
<protein>
    <submittedName>
        <fullName evidence="4">Flavodoxin</fullName>
    </submittedName>
</protein>
<proteinExistence type="predicted"/>
<dbReference type="GO" id="GO:0016651">
    <property type="term" value="F:oxidoreductase activity, acting on NAD(P)H"/>
    <property type="evidence" value="ECO:0007669"/>
    <property type="project" value="UniProtKB-ARBA"/>
</dbReference>
<dbReference type="STRING" id="1297617.IB211_02725c"/>
<dbReference type="Gene3D" id="3.40.50.360">
    <property type="match status" value="1"/>
</dbReference>
<feature type="region of interest" description="Disordered" evidence="1">
    <location>
        <begin position="30"/>
        <end position="61"/>
    </location>
</feature>
<evidence type="ECO:0000313" key="5">
    <source>
        <dbReference type="Proteomes" id="UP000064844"/>
    </source>
</evidence>
<keyword evidence="2" id="KW-0732">Signal</keyword>
<evidence type="ECO:0000313" key="4">
    <source>
        <dbReference type="EMBL" id="ALP95116.1"/>
    </source>
</evidence>
<dbReference type="GO" id="GO:0009055">
    <property type="term" value="F:electron transfer activity"/>
    <property type="evidence" value="ECO:0007669"/>
    <property type="project" value="InterPro"/>
</dbReference>
<feature type="compositionally biased region" description="Low complexity" evidence="1">
    <location>
        <begin position="48"/>
        <end position="58"/>
    </location>
</feature>
<dbReference type="InterPro" id="IPR001226">
    <property type="entry name" value="Flavodoxin_CS"/>
</dbReference>
<dbReference type="PROSITE" id="PS00201">
    <property type="entry name" value="FLAVODOXIN"/>
    <property type="match status" value="1"/>
</dbReference>
<dbReference type="Proteomes" id="UP000064844">
    <property type="component" value="Chromosome"/>
</dbReference>
<reference evidence="5" key="2">
    <citation type="submission" date="2015-04" db="EMBL/GenBank/DDBJ databases">
        <title>A butyrogenic pathway from the amino acid lysine in a human gut commensal.</title>
        <authorList>
            <person name="de Vos W.M."/>
            <person name="Bui N.T.P."/>
            <person name="Plugge C.M."/>
            <person name="Ritari J."/>
        </authorList>
    </citation>
    <scope>NUCLEOTIDE SEQUENCE [LARGE SCALE GENOMIC DNA]</scope>
    <source>
        <strain evidence="5">AF211</strain>
    </source>
</reference>
<dbReference type="PANTHER" id="PTHR39201">
    <property type="entry name" value="EXPORTED PROTEIN-RELATED"/>
    <property type="match status" value="1"/>
</dbReference>
<dbReference type="eggNOG" id="COG0716">
    <property type="taxonomic scope" value="Bacteria"/>
</dbReference>
<evidence type="ECO:0000256" key="1">
    <source>
        <dbReference type="SAM" id="MobiDB-lite"/>
    </source>
</evidence>
<dbReference type="PROSITE" id="PS51257">
    <property type="entry name" value="PROKAR_LIPOPROTEIN"/>
    <property type="match status" value="1"/>
</dbReference>
<feature type="domain" description="Flavodoxin-like" evidence="3">
    <location>
        <begin position="64"/>
        <end position="219"/>
    </location>
</feature>
<evidence type="ECO:0000256" key="2">
    <source>
        <dbReference type="SAM" id="SignalP"/>
    </source>
</evidence>
<dbReference type="AlphaFoldDB" id="A0A0S2W6Z7"/>
<keyword evidence="5" id="KW-1185">Reference proteome</keyword>
<name>A0A0S2W6Z7_9FIRM</name>
<dbReference type="InterPro" id="IPR008254">
    <property type="entry name" value="Flavodoxin/NO_synth"/>
</dbReference>
<dbReference type="EMBL" id="CP011307">
    <property type="protein sequence ID" value="ALP95116.1"/>
    <property type="molecule type" value="Genomic_DNA"/>
</dbReference>
<reference evidence="4 5" key="1">
    <citation type="journal article" date="2015" name="Nat. Commun.">
        <title>Production of butyrate from lysine and the Amadori product fructoselysine by a human gut commensal.</title>
        <authorList>
            <person name="Bui T.P."/>
            <person name="Ritari J."/>
            <person name="Boeren S."/>
            <person name="de Waard P."/>
            <person name="Plugge C.M."/>
            <person name="de Vos W.M."/>
        </authorList>
    </citation>
    <scope>NUCLEOTIDE SEQUENCE [LARGE SCALE GENOMIC DNA]</scope>
    <source>
        <strain evidence="4 5">AF211</strain>
    </source>
</reference>
<dbReference type="GO" id="GO:0010181">
    <property type="term" value="F:FMN binding"/>
    <property type="evidence" value="ECO:0007669"/>
    <property type="project" value="InterPro"/>
</dbReference>
<sequence>MRTTPLKRVIGCILAMTMLFALAACGQQAPQAPGQSQETQTSAKNEETPAPETGTPATDGENGKTLVVYYSATGNTEAVAGYIADALGADTFEIVPAKPYTSEDLDWTDKNSRVSREHDNESLQAVELVSAAVENWEDYDTVFIGYPIWWHVAAWPVSSFVVSNDFTGKTVIPFCTSSSSGLGESGELLAETTGTGDWLEGQRFRSSVSEADVVEWVNSLEITSES</sequence>
<evidence type="ECO:0000259" key="3">
    <source>
        <dbReference type="Pfam" id="PF12682"/>
    </source>
</evidence>
<feature type="chain" id="PRO_5006606374" evidence="2">
    <location>
        <begin position="24"/>
        <end position="226"/>
    </location>
</feature>
<dbReference type="RefSeq" id="WP_033116571.1">
    <property type="nucleotide sequence ID" value="NZ_JPJD01000008.1"/>
</dbReference>
<organism evidence="4 5">
    <name type="scientific">Intestinimonas butyriciproducens</name>
    <dbReference type="NCBI Taxonomy" id="1297617"/>
    <lineage>
        <taxon>Bacteria</taxon>
        <taxon>Bacillati</taxon>
        <taxon>Bacillota</taxon>
        <taxon>Clostridia</taxon>
        <taxon>Eubacteriales</taxon>
        <taxon>Intestinimonas</taxon>
    </lineage>
</organism>
<dbReference type="PATRIC" id="fig|1297617.4.peg.2807"/>
<gene>
    <name evidence="4" type="ORF">IB211_02725c</name>
</gene>
<dbReference type="SUPFAM" id="SSF52218">
    <property type="entry name" value="Flavoproteins"/>
    <property type="match status" value="1"/>
</dbReference>
<dbReference type="InterPro" id="IPR029039">
    <property type="entry name" value="Flavoprotein-like_sf"/>
</dbReference>
<dbReference type="KEGG" id="ibu:IB211_02725c"/>
<accession>A0A0S2W6Z7</accession>
<dbReference type="PANTHER" id="PTHR39201:SF1">
    <property type="entry name" value="FLAVODOXIN-LIKE DOMAIN-CONTAINING PROTEIN"/>
    <property type="match status" value="1"/>
</dbReference>